<dbReference type="InterPro" id="IPR000515">
    <property type="entry name" value="MetI-like"/>
</dbReference>
<dbReference type="EMBL" id="CP003155">
    <property type="protein sequence ID" value="AEV28707.1"/>
    <property type="molecule type" value="Genomic_DNA"/>
</dbReference>
<evidence type="ECO:0000256" key="1">
    <source>
        <dbReference type="ARBA" id="ARBA00004429"/>
    </source>
</evidence>
<dbReference type="HOGENOM" id="CLU_016047_3_1_12"/>
<gene>
    <name evidence="10" type="ordered locus">SpiGrapes_0881</name>
</gene>
<feature type="transmembrane region" description="Helical" evidence="8">
    <location>
        <begin position="185"/>
        <end position="207"/>
    </location>
</feature>
<keyword evidence="4" id="KW-0997">Cell inner membrane</keyword>
<dbReference type="RefSeq" id="WP_014269556.1">
    <property type="nucleotide sequence ID" value="NC_016633.1"/>
</dbReference>
<evidence type="ECO:0000256" key="4">
    <source>
        <dbReference type="ARBA" id="ARBA00022519"/>
    </source>
</evidence>
<dbReference type="PANTHER" id="PTHR43357:SF4">
    <property type="entry name" value="INNER MEMBRANE ABC TRANSPORTER PERMEASE PROTEIN YDCV"/>
    <property type="match status" value="1"/>
</dbReference>
<evidence type="ECO:0000313" key="10">
    <source>
        <dbReference type="EMBL" id="AEV28707.1"/>
    </source>
</evidence>
<dbReference type="Gene3D" id="1.10.3720.10">
    <property type="entry name" value="MetI-like"/>
    <property type="match status" value="1"/>
</dbReference>
<keyword evidence="7 8" id="KW-0472">Membrane</keyword>
<dbReference type="InterPro" id="IPR035906">
    <property type="entry name" value="MetI-like_sf"/>
</dbReference>
<dbReference type="PROSITE" id="PS50928">
    <property type="entry name" value="ABC_TM1"/>
    <property type="match status" value="1"/>
</dbReference>
<evidence type="ECO:0000256" key="8">
    <source>
        <dbReference type="RuleBase" id="RU363032"/>
    </source>
</evidence>
<keyword evidence="5 8" id="KW-0812">Transmembrane</keyword>
<dbReference type="CDD" id="cd06261">
    <property type="entry name" value="TM_PBP2"/>
    <property type="match status" value="1"/>
</dbReference>
<feature type="domain" description="ABC transmembrane type-1" evidence="9">
    <location>
        <begin position="61"/>
        <end position="249"/>
    </location>
</feature>
<comment type="similarity">
    <text evidence="8">Belongs to the binding-protein-dependent transport system permease family.</text>
</comment>
<dbReference type="GO" id="GO:0005886">
    <property type="term" value="C:plasma membrane"/>
    <property type="evidence" value="ECO:0007669"/>
    <property type="project" value="UniProtKB-SubCell"/>
</dbReference>
<keyword evidence="6 8" id="KW-1133">Transmembrane helix</keyword>
<feature type="transmembrane region" description="Helical" evidence="8">
    <location>
        <begin position="227"/>
        <end position="249"/>
    </location>
</feature>
<evidence type="ECO:0000256" key="6">
    <source>
        <dbReference type="ARBA" id="ARBA00022989"/>
    </source>
</evidence>
<dbReference type="Pfam" id="PF00528">
    <property type="entry name" value="BPD_transp_1"/>
    <property type="match status" value="1"/>
</dbReference>
<evidence type="ECO:0000256" key="2">
    <source>
        <dbReference type="ARBA" id="ARBA00022448"/>
    </source>
</evidence>
<protein>
    <submittedName>
        <fullName evidence="10">ABC-type spermidine/putrescine transport system, permease component II</fullName>
    </submittedName>
</protein>
<feature type="transmembrane region" description="Helical" evidence="8">
    <location>
        <begin position="96"/>
        <end position="117"/>
    </location>
</feature>
<dbReference type="Proteomes" id="UP000005632">
    <property type="component" value="Chromosome"/>
</dbReference>
<feature type="transmembrane region" description="Helical" evidence="8">
    <location>
        <begin position="123"/>
        <end position="145"/>
    </location>
</feature>
<feature type="transmembrane region" description="Helical" evidence="8">
    <location>
        <begin position="7"/>
        <end position="30"/>
    </location>
</feature>
<organism evidence="10 11">
    <name type="scientific">Sphaerochaeta pleomorpha (strain ATCC BAA-1885 / DSM 22778 / Grapes)</name>
    <dbReference type="NCBI Taxonomy" id="158190"/>
    <lineage>
        <taxon>Bacteria</taxon>
        <taxon>Pseudomonadati</taxon>
        <taxon>Spirochaetota</taxon>
        <taxon>Spirochaetia</taxon>
        <taxon>Spirochaetales</taxon>
        <taxon>Sphaerochaetaceae</taxon>
        <taxon>Sphaerochaeta</taxon>
    </lineage>
</organism>
<dbReference type="eggNOG" id="COG1177">
    <property type="taxonomic scope" value="Bacteria"/>
</dbReference>
<dbReference type="OrthoDB" id="57323at2"/>
<dbReference type="GO" id="GO:0055085">
    <property type="term" value="P:transmembrane transport"/>
    <property type="evidence" value="ECO:0007669"/>
    <property type="project" value="InterPro"/>
</dbReference>
<keyword evidence="11" id="KW-1185">Reference proteome</keyword>
<reference evidence="10 11" key="1">
    <citation type="submission" date="2011-11" db="EMBL/GenBank/DDBJ databases">
        <title>Complete sequence of Spirochaeta sp. grapes.</title>
        <authorList>
            <consortium name="US DOE Joint Genome Institute"/>
            <person name="Lucas S."/>
            <person name="Han J."/>
            <person name="Lapidus A."/>
            <person name="Cheng J.-F."/>
            <person name="Goodwin L."/>
            <person name="Pitluck S."/>
            <person name="Peters L."/>
            <person name="Ovchinnikova G."/>
            <person name="Munk A.C."/>
            <person name="Detter J.C."/>
            <person name="Han C."/>
            <person name="Tapia R."/>
            <person name="Land M."/>
            <person name="Hauser L."/>
            <person name="Kyrpides N."/>
            <person name="Ivanova N."/>
            <person name="Pagani I."/>
            <person name="Ritalahtilisa K."/>
            <person name="Loeffler F."/>
            <person name="Woyke T."/>
        </authorList>
    </citation>
    <scope>NUCLEOTIDE SEQUENCE [LARGE SCALE GENOMIC DNA]</scope>
    <source>
        <strain evidence="11">ATCC BAA-1885 / DSM 22778 / Grapes</strain>
    </source>
</reference>
<sequence>MYKHRFVAIVAWIVFAFIFLPLLLIVITSFNSADSITIPLEGFSLQWFGKVFQSRSLVSSFKNSLILALLASIIGIAFGLASSVALVKRPGKLSNLLLSIFLSPSLIPGIVIGYVLFRFLVVILAMPLNLALILGHLLVVMPYCVRIISASLKDVDESMEEAARSLGCTPVKAFLKVVLPNLKPAILSAFMLSFINSFNNIPVSMYLKGPGMNTLPYSMMNYIEYNYDPTVSALSVMLMAMTLLFMYIMDRTMSAQRMKTKLASGE</sequence>
<keyword evidence="2 8" id="KW-0813">Transport</keyword>
<dbReference type="SUPFAM" id="SSF161098">
    <property type="entry name" value="MetI-like"/>
    <property type="match status" value="1"/>
</dbReference>
<evidence type="ECO:0000313" key="11">
    <source>
        <dbReference type="Proteomes" id="UP000005632"/>
    </source>
</evidence>
<comment type="subcellular location">
    <subcellularLocation>
        <location evidence="1">Cell inner membrane</location>
        <topology evidence="1">Multi-pass membrane protein</topology>
    </subcellularLocation>
    <subcellularLocation>
        <location evidence="8">Cell membrane</location>
        <topology evidence="8">Multi-pass membrane protein</topology>
    </subcellularLocation>
</comment>
<name>G8QQS6_SPHPG</name>
<dbReference type="KEGG" id="sgp:SpiGrapes_0881"/>
<dbReference type="AlphaFoldDB" id="G8QQS6"/>
<dbReference type="PANTHER" id="PTHR43357">
    <property type="entry name" value="INNER MEMBRANE ABC TRANSPORTER PERMEASE PROTEIN YDCV"/>
    <property type="match status" value="1"/>
</dbReference>
<proteinExistence type="inferred from homology"/>
<evidence type="ECO:0000256" key="5">
    <source>
        <dbReference type="ARBA" id="ARBA00022692"/>
    </source>
</evidence>
<evidence type="ECO:0000259" key="9">
    <source>
        <dbReference type="PROSITE" id="PS50928"/>
    </source>
</evidence>
<feature type="transmembrane region" description="Helical" evidence="8">
    <location>
        <begin position="65"/>
        <end position="87"/>
    </location>
</feature>
<evidence type="ECO:0000256" key="3">
    <source>
        <dbReference type="ARBA" id="ARBA00022475"/>
    </source>
</evidence>
<accession>G8QQS6</accession>
<keyword evidence="3" id="KW-1003">Cell membrane</keyword>
<evidence type="ECO:0000256" key="7">
    <source>
        <dbReference type="ARBA" id="ARBA00023136"/>
    </source>
</evidence>
<dbReference type="STRING" id="158190.SpiGrapes_0881"/>